<feature type="region of interest" description="Disordered" evidence="5">
    <location>
        <begin position="1"/>
        <end position="23"/>
    </location>
</feature>
<keyword evidence="3 6" id="KW-1133">Transmembrane helix</keyword>
<keyword evidence="4 6" id="KW-0472">Membrane</keyword>
<accession>A0A068F0S1</accession>
<proteinExistence type="evidence at transcript level"/>
<evidence type="ECO:0000313" key="8">
    <source>
        <dbReference type="EMBL" id="AID57152.1"/>
    </source>
</evidence>
<dbReference type="GO" id="GO:0005506">
    <property type="term" value="F:iron ion binding"/>
    <property type="evidence" value="ECO:0007669"/>
    <property type="project" value="InterPro"/>
</dbReference>
<sequence>MATSRPRPYPVEEEPEFRADRAPPAAAPRGALAAGKASHLITATVAFFCVRFVSLPMCGHLTRALEAMWPAALRPYLDPAQDDTAVLMGCSALSAYLVVAVGLCSLLDCHPEAHRYKTQGHRSIFTWDQWTRAVAVGLSNILLFSWFATIPAWQLQRRGGGSGAWDTPLSLPNELACFAVHVVTIDVWFYVTHRALHLPLLYKWIHKFHHAFKAPAAIACVYANPIEFCVGNVGGVVLGPALTRCHPYAAAYWLAFALTSTSLAHSGYRAFGAEEHDTHHEHFSWNFGVGILMDRALGTCLPEGLRARGGEKIMKRS</sequence>
<feature type="transmembrane region" description="Helical" evidence="6">
    <location>
        <begin position="130"/>
        <end position="153"/>
    </location>
</feature>
<feature type="transmembrane region" description="Helical" evidence="6">
    <location>
        <begin position="85"/>
        <end position="109"/>
    </location>
</feature>
<dbReference type="GO" id="GO:0016491">
    <property type="term" value="F:oxidoreductase activity"/>
    <property type="evidence" value="ECO:0007669"/>
    <property type="project" value="InterPro"/>
</dbReference>
<dbReference type="GO" id="GO:0008610">
    <property type="term" value="P:lipid biosynthetic process"/>
    <property type="evidence" value="ECO:0007669"/>
    <property type="project" value="InterPro"/>
</dbReference>
<protein>
    <submittedName>
        <fullName evidence="8">Sphinganine hydroxylase 1</fullName>
    </submittedName>
</protein>
<feature type="domain" description="Fatty acid hydroxylase" evidence="7">
    <location>
        <begin position="178"/>
        <end position="299"/>
    </location>
</feature>
<evidence type="ECO:0000259" key="7">
    <source>
        <dbReference type="Pfam" id="PF04116"/>
    </source>
</evidence>
<dbReference type="InterPro" id="IPR006694">
    <property type="entry name" value="Fatty_acid_hydroxylase"/>
</dbReference>
<dbReference type="InterPro" id="IPR050307">
    <property type="entry name" value="Sterol_Desaturase_Related"/>
</dbReference>
<evidence type="ECO:0000256" key="4">
    <source>
        <dbReference type="ARBA" id="ARBA00023136"/>
    </source>
</evidence>
<comment type="subcellular location">
    <subcellularLocation>
        <location evidence="1">Membrane</location>
    </subcellularLocation>
</comment>
<name>A0A068F0S1_EMIHU</name>
<dbReference type="AlphaFoldDB" id="A0A068F0S1"/>
<organism evidence="8">
    <name type="scientific">Emiliania huxleyi</name>
    <name type="common">Coccolithophore</name>
    <name type="synonym">Pontosphaera huxleyi</name>
    <dbReference type="NCBI Taxonomy" id="2903"/>
    <lineage>
        <taxon>Eukaryota</taxon>
        <taxon>Haptista</taxon>
        <taxon>Haptophyta</taxon>
        <taxon>Prymnesiophyceae</taxon>
        <taxon>Isochrysidales</taxon>
        <taxon>Noelaerhabdaceae</taxon>
        <taxon>Emiliania</taxon>
    </lineage>
</organism>
<dbReference type="Pfam" id="PF04116">
    <property type="entry name" value="FA_hydroxylase"/>
    <property type="match status" value="1"/>
</dbReference>
<evidence type="ECO:0000256" key="1">
    <source>
        <dbReference type="ARBA" id="ARBA00004370"/>
    </source>
</evidence>
<evidence type="ECO:0000256" key="3">
    <source>
        <dbReference type="ARBA" id="ARBA00022989"/>
    </source>
</evidence>
<dbReference type="PANTHER" id="PTHR11863">
    <property type="entry name" value="STEROL DESATURASE"/>
    <property type="match status" value="1"/>
</dbReference>
<evidence type="ECO:0000256" key="5">
    <source>
        <dbReference type="SAM" id="MobiDB-lite"/>
    </source>
</evidence>
<keyword evidence="2 6" id="KW-0812">Transmembrane</keyword>
<reference evidence="8" key="1">
    <citation type="journal article" date="2014" name="BMC Genomics">
        <title>Improving transcriptome construction in non-model organisms: integrating manual and automated gene definition in Emiliania huxleyi.</title>
        <authorList>
            <person name="Feldmesser E."/>
            <person name="Rosenwasser S."/>
            <person name="Vardi A."/>
            <person name="Ben-Dor S."/>
        </authorList>
    </citation>
    <scope>NUCLEOTIDE SEQUENCE</scope>
</reference>
<dbReference type="EMBL" id="KJ868226">
    <property type="protein sequence ID" value="AID57152.1"/>
    <property type="molecule type" value="mRNA"/>
</dbReference>
<dbReference type="GO" id="GO:0016020">
    <property type="term" value="C:membrane"/>
    <property type="evidence" value="ECO:0007669"/>
    <property type="project" value="UniProtKB-SubCell"/>
</dbReference>
<evidence type="ECO:0000256" key="6">
    <source>
        <dbReference type="SAM" id="Phobius"/>
    </source>
</evidence>
<reference evidence="8" key="2">
    <citation type="journal article" date="2014" name="Plant Cell">
        <title>Rewiring Host Lipid Metabolism by Large Viruses Determines the Fate of Emiliania huxleyi, a Bloom-Forming Alga in the Ocean.</title>
        <authorList>
            <person name="Rosenwasser S."/>
            <person name="Mausz M.A."/>
            <person name="Schatz D."/>
            <person name="Sheyn U."/>
            <person name="Malitsky S."/>
            <person name="Aharoni A."/>
            <person name="Weinstock E."/>
            <person name="Tzfadia O."/>
            <person name="Ben-Dor S."/>
            <person name="Feldmesser E."/>
            <person name="Pohnert G."/>
            <person name="Vardi A."/>
        </authorList>
    </citation>
    <scope>NUCLEOTIDE SEQUENCE</scope>
</reference>
<evidence type="ECO:0000256" key="2">
    <source>
        <dbReference type="ARBA" id="ARBA00022692"/>
    </source>
</evidence>